<gene>
    <name evidence="2" type="ORF">B296_00011551</name>
</gene>
<dbReference type="AlphaFoldDB" id="A0A426ZPI4"/>
<reference evidence="2 3" key="1">
    <citation type="journal article" date="2014" name="Agronomy (Basel)">
        <title>A Draft Genome Sequence for Ensete ventricosum, the Drought-Tolerant Tree Against Hunger.</title>
        <authorList>
            <person name="Harrison J."/>
            <person name="Moore K.A."/>
            <person name="Paszkiewicz K."/>
            <person name="Jones T."/>
            <person name="Grant M."/>
            <person name="Ambacheew D."/>
            <person name="Muzemil S."/>
            <person name="Studholme D.J."/>
        </authorList>
    </citation>
    <scope>NUCLEOTIDE SEQUENCE [LARGE SCALE GENOMIC DNA]</scope>
</reference>
<feature type="compositionally biased region" description="Basic and acidic residues" evidence="1">
    <location>
        <begin position="169"/>
        <end position="180"/>
    </location>
</feature>
<dbReference type="EMBL" id="AMZH03005667">
    <property type="protein sequence ID" value="RRT65834.1"/>
    <property type="molecule type" value="Genomic_DNA"/>
</dbReference>
<evidence type="ECO:0000256" key="1">
    <source>
        <dbReference type="SAM" id="MobiDB-lite"/>
    </source>
</evidence>
<proteinExistence type="predicted"/>
<feature type="region of interest" description="Disordered" evidence="1">
    <location>
        <begin position="93"/>
        <end position="180"/>
    </location>
</feature>
<accession>A0A426ZPI4</accession>
<dbReference type="Proteomes" id="UP000287651">
    <property type="component" value="Unassembled WGS sequence"/>
</dbReference>
<sequence length="180" mass="20435">MSPTSRRCHYLIRCPAAVVAGLRHRHCCRFSSPSSIQSLVLTSIATIVSSSPRFYCSPLSLPLFSVSSFRYRSAPRLISTWFQDANLHWSSRDKLHRNPTSSRKKQHNRPQKSRIERKGRVPGRGLAIGETTRDRDRLLAGHRYSIPLPGRPGREGDNPTPTLDFYGSEDERADRNGIEH</sequence>
<evidence type="ECO:0000313" key="2">
    <source>
        <dbReference type="EMBL" id="RRT65834.1"/>
    </source>
</evidence>
<feature type="compositionally biased region" description="Basic residues" evidence="1">
    <location>
        <begin position="94"/>
        <end position="112"/>
    </location>
</feature>
<organism evidence="2 3">
    <name type="scientific">Ensete ventricosum</name>
    <name type="common">Abyssinian banana</name>
    <name type="synonym">Musa ensete</name>
    <dbReference type="NCBI Taxonomy" id="4639"/>
    <lineage>
        <taxon>Eukaryota</taxon>
        <taxon>Viridiplantae</taxon>
        <taxon>Streptophyta</taxon>
        <taxon>Embryophyta</taxon>
        <taxon>Tracheophyta</taxon>
        <taxon>Spermatophyta</taxon>
        <taxon>Magnoliopsida</taxon>
        <taxon>Liliopsida</taxon>
        <taxon>Zingiberales</taxon>
        <taxon>Musaceae</taxon>
        <taxon>Ensete</taxon>
    </lineage>
</organism>
<comment type="caution">
    <text evidence="2">The sequence shown here is derived from an EMBL/GenBank/DDBJ whole genome shotgun (WGS) entry which is preliminary data.</text>
</comment>
<protein>
    <submittedName>
        <fullName evidence="2">Uncharacterized protein</fullName>
    </submittedName>
</protein>
<evidence type="ECO:0000313" key="3">
    <source>
        <dbReference type="Proteomes" id="UP000287651"/>
    </source>
</evidence>
<name>A0A426ZPI4_ENSVE</name>